<keyword evidence="2" id="KW-1185">Reference proteome</keyword>
<organism evidence="1 2">
    <name type="scientific">Catharanthus roseus</name>
    <name type="common">Madagascar periwinkle</name>
    <name type="synonym">Vinca rosea</name>
    <dbReference type="NCBI Taxonomy" id="4058"/>
    <lineage>
        <taxon>Eukaryota</taxon>
        <taxon>Viridiplantae</taxon>
        <taxon>Streptophyta</taxon>
        <taxon>Embryophyta</taxon>
        <taxon>Tracheophyta</taxon>
        <taxon>Spermatophyta</taxon>
        <taxon>Magnoliopsida</taxon>
        <taxon>eudicotyledons</taxon>
        <taxon>Gunneridae</taxon>
        <taxon>Pentapetalae</taxon>
        <taxon>asterids</taxon>
        <taxon>lamiids</taxon>
        <taxon>Gentianales</taxon>
        <taxon>Apocynaceae</taxon>
        <taxon>Rauvolfioideae</taxon>
        <taxon>Vinceae</taxon>
        <taxon>Catharanthinae</taxon>
        <taxon>Catharanthus</taxon>
    </lineage>
</organism>
<dbReference type="EMBL" id="CM044706">
    <property type="protein sequence ID" value="KAI5657757.1"/>
    <property type="molecule type" value="Genomic_DNA"/>
</dbReference>
<sequence>MPTTVLFQVPPPLYCPMFVISTLSALVTSQSMISASFSIIKQSIALGCFPRVTIVHTSSEHQGQSSDSIKGGVELANAYGVVVIWVMIITTLMTILVMIVIWNTHILLILAFFLPYIFIEAIFMTPLINKIPQRVMISWSYRRSMKSMYEAEQKMSLSELNQILSSSSIYRTLGICFFFADLVNGFHLLFAITSHIQILYVK</sequence>
<proteinExistence type="predicted"/>
<evidence type="ECO:0000313" key="1">
    <source>
        <dbReference type="EMBL" id="KAI5657757.1"/>
    </source>
</evidence>
<gene>
    <name evidence="1" type="ORF">M9H77_26550</name>
</gene>
<evidence type="ECO:0000313" key="2">
    <source>
        <dbReference type="Proteomes" id="UP001060085"/>
    </source>
</evidence>
<accession>A0ACC0ABD9</accession>
<comment type="caution">
    <text evidence="1">The sequence shown here is derived from an EMBL/GenBank/DDBJ whole genome shotgun (WGS) entry which is preliminary data.</text>
</comment>
<reference evidence="2" key="1">
    <citation type="journal article" date="2023" name="Nat. Plants">
        <title>Single-cell RNA sequencing provides a high-resolution roadmap for understanding the multicellular compartmentation of specialized metabolism.</title>
        <authorList>
            <person name="Sun S."/>
            <person name="Shen X."/>
            <person name="Li Y."/>
            <person name="Li Y."/>
            <person name="Wang S."/>
            <person name="Li R."/>
            <person name="Zhang H."/>
            <person name="Shen G."/>
            <person name="Guo B."/>
            <person name="Wei J."/>
            <person name="Xu J."/>
            <person name="St-Pierre B."/>
            <person name="Chen S."/>
            <person name="Sun C."/>
        </authorList>
    </citation>
    <scope>NUCLEOTIDE SEQUENCE [LARGE SCALE GENOMIC DNA]</scope>
</reference>
<protein>
    <submittedName>
        <fullName evidence="1">Uncharacterized protein</fullName>
    </submittedName>
</protein>
<dbReference type="Proteomes" id="UP001060085">
    <property type="component" value="Linkage Group LG06"/>
</dbReference>
<name>A0ACC0ABD9_CATRO</name>